<dbReference type="InterPro" id="IPR009080">
    <property type="entry name" value="tRNAsynth_Ia_anticodon-bd"/>
</dbReference>
<evidence type="ECO:0000259" key="15">
    <source>
        <dbReference type="Pfam" id="PF13603"/>
    </source>
</evidence>
<dbReference type="InterPro" id="IPR015413">
    <property type="entry name" value="Methionyl/Leucyl_tRNA_Synth"/>
</dbReference>
<comment type="subcellular location">
    <subcellularLocation>
        <location evidence="1">Mitochondrion matrix</location>
    </subcellularLocation>
</comment>
<dbReference type="InterPro" id="IPR025709">
    <property type="entry name" value="Leu_tRNA-synth_edit"/>
</dbReference>
<feature type="domain" description="Aminoacyl-tRNA synthetase class Ia" evidence="12">
    <location>
        <begin position="456"/>
        <end position="634"/>
    </location>
</feature>
<dbReference type="CDD" id="cd00812">
    <property type="entry name" value="LeuRS_core"/>
    <property type="match status" value="1"/>
</dbReference>
<evidence type="ECO:0000256" key="6">
    <source>
        <dbReference type="ARBA" id="ARBA00022840"/>
    </source>
</evidence>
<evidence type="ECO:0000259" key="14">
    <source>
        <dbReference type="Pfam" id="PF09334"/>
    </source>
</evidence>
<dbReference type="Pfam" id="PF13603">
    <property type="entry name" value="tRNA-synt_1_2"/>
    <property type="match status" value="1"/>
</dbReference>
<dbReference type="GO" id="GO:0006429">
    <property type="term" value="P:leucyl-tRNA aminoacylation"/>
    <property type="evidence" value="ECO:0007669"/>
    <property type="project" value="InterPro"/>
</dbReference>
<dbReference type="AlphaFoldDB" id="A0A9P4HP70"/>
<dbReference type="SUPFAM" id="SSF52374">
    <property type="entry name" value="Nucleotidylyl transferase"/>
    <property type="match status" value="1"/>
</dbReference>
<evidence type="ECO:0000256" key="1">
    <source>
        <dbReference type="ARBA" id="ARBA00004305"/>
    </source>
</evidence>
<dbReference type="Gene3D" id="1.10.730.10">
    <property type="entry name" value="Isoleucyl-tRNA Synthetase, Domain 1"/>
    <property type="match status" value="2"/>
</dbReference>
<name>A0A9P4HP70_9PEZI</name>
<dbReference type="GO" id="GO:0002161">
    <property type="term" value="F:aminoacyl-tRNA deacylase activity"/>
    <property type="evidence" value="ECO:0007669"/>
    <property type="project" value="InterPro"/>
</dbReference>
<dbReference type="InterPro" id="IPR013155">
    <property type="entry name" value="M/V/L/I-tRNA-synth_anticd-bd"/>
</dbReference>
<dbReference type="Gene3D" id="3.10.20.590">
    <property type="match status" value="1"/>
</dbReference>
<evidence type="ECO:0000256" key="11">
    <source>
        <dbReference type="RuleBase" id="RU363035"/>
    </source>
</evidence>
<dbReference type="EMBL" id="ML978742">
    <property type="protein sequence ID" value="KAF2084382.1"/>
    <property type="molecule type" value="Genomic_DNA"/>
</dbReference>
<dbReference type="GO" id="GO:0005524">
    <property type="term" value="F:ATP binding"/>
    <property type="evidence" value="ECO:0007669"/>
    <property type="project" value="UniProtKB-KW"/>
</dbReference>
<dbReference type="GO" id="GO:0005759">
    <property type="term" value="C:mitochondrial matrix"/>
    <property type="evidence" value="ECO:0007669"/>
    <property type="project" value="UniProtKB-SubCell"/>
</dbReference>
<dbReference type="FunFam" id="3.40.50.620:FF:000003">
    <property type="entry name" value="Leucine--tRNA ligase"/>
    <property type="match status" value="1"/>
</dbReference>
<dbReference type="Pfam" id="PF08264">
    <property type="entry name" value="Anticodon_1"/>
    <property type="match status" value="1"/>
</dbReference>
<dbReference type="InterPro" id="IPR002302">
    <property type="entry name" value="Leu-tRNA-ligase"/>
</dbReference>
<evidence type="ECO:0000259" key="12">
    <source>
        <dbReference type="Pfam" id="PF00133"/>
    </source>
</evidence>
<keyword evidence="17" id="KW-1185">Reference proteome</keyword>
<dbReference type="InterPro" id="IPR002300">
    <property type="entry name" value="aa-tRNA-synth_Ia"/>
</dbReference>
<dbReference type="SUPFAM" id="SSF50677">
    <property type="entry name" value="ValRS/IleRS/LeuRS editing domain"/>
    <property type="match status" value="1"/>
</dbReference>
<evidence type="ECO:0000256" key="8">
    <source>
        <dbReference type="ARBA" id="ARBA00023146"/>
    </source>
</evidence>
<gene>
    <name evidence="16" type="ORF">K490DRAFT_75906</name>
</gene>
<dbReference type="GO" id="GO:0032543">
    <property type="term" value="P:mitochondrial translation"/>
    <property type="evidence" value="ECO:0007669"/>
    <property type="project" value="TreeGrafter"/>
</dbReference>
<dbReference type="Pfam" id="PF00133">
    <property type="entry name" value="tRNA-synt_1"/>
    <property type="match status" value="1"/>
</dbReference>
<dbReference type="NCBIfam" id="TIGR00396">
    <property type="entry name" value="leuS_bact"/>
    <property type="match status" value="1"/>
</dbReference>
<protein>
    <recommendedName>
        <fullName evidence="3">leucine--tRNA ligase</fullName>
        <ecNumber evidence="3">6.1.1.4</ecNumber>
    </recommendedName>
    <alternativeName>
        <fullName evidence="9">Leucyl-tRNA synthetase</fullName>
    </alternativeName>
</protein>
<evidence type="ECO:0000259" key="13">
    <source>
        <dbReference type="Pfam" id="PF08264"/>
    </source>
</evidence>
<dbReference type="PANTHER" id="PTHR43740">
    <property type="entry name" value="LEUCYL-TRNA SYNTHETASE"/>
    <property type="match status" value="1"/>
</dbReference>
<dbReference type="GO" id="GO:0004823">
    <property type="term" value="F:leucine-tRNA ligase activity"/>
    <property type="evidence" value="ECO:0007669"/>
    <property type="project" value="UniProtKB-EC"/>
</dbReference>
<keyword evidence="5 11" id="KW-0547">Nucleotide-binding</keyword>
<evidence type="ECO:0000256" key="4">
    <source>
        <dbReference type="ARBA" id="ARBA00022598"/>
    </source>
</evidence>
<evidence type="ECO:0000256" key="9">
    <source>
        <dbReference type="ARBA" id="ARBA00030520"/>
    </source>
</evidence>
<evidence type="ECO:0000256" key="7">
    <source>
        <dbReference type="ARBA" id="ARBA00022917"/>
    </source>
</evidence>
<accession>A0A9P4HP70</accession>
<evidence type="ECO:0000256" key="10">
    <source>
        <dbReference type="ARBA" id="ARBA00047469"/>
    </source>
</evidence>
<evidence type="ECO:0000313" key="17">
    <source>
        <dbReference type="Proteomes" id="UP000799776"/>
    </source>
</evidence>
<comment type="caution">
    <text evidence="16">The sequence shown here is derived from an EMBL/GenBank/DDBJ whole genome shotgun (WGS) entry which is preliminary data.</text>
</comment>
<dbReference type="InterPro" id="IPR009008">
    <property type="entry name" value="Val/Leu/Ile-tRNA-synth_edit"/>
</dbReference>
<organism evidence="16 17">
    <name type="scientific">Saccharata proteae CBS 121410</name>
    <dbReference type="NCBI Taxonomy" id="1314787"/>
    <lineage>
        <taxon>Eukaryota</taxon>
        <taxon>Fungi</taxon>
        <taxon>Dikarya</taxon>
        <taxon>Ascomycota</taxon>
        <taxon>Pezizomycotina</taxon>
        <taxon>Dothideomycetes</taxon>
        <taxon>Dothideomycetes incertae sedis</taxon>
        <taxon>Botryosphaeriales</taxon>
        <taxon>Saccharataceae</taxon>
        <taxon>Saccharata</taxon>
    </lineage>
</organism>
<dbReference type="Pfam" id="PF09334">
    <property type="entry name" value="tRNA-synt_1g"/>
    <property type="match status" value="1"/>
</dbReference>
<keyword evidence="4 11" id="KW-0436">Ligase</keyword>
<evidence type="ECO:0000256" key="3">
    <source>
        <dbReference type="ARBA" id="ARBA00013164"/>
    </source>
</evidence>
<comment type="similarity">
    <text evidence="2 11">Belongs to the class-I aminoacyl-tRNA synthetase family.</text>
</comment>
<feature type="domain" description="Methionyl/Leucyl tRNA synthetase" evidence="14">
    <location>
        <begin position="83"/>
        <end position="216"/>
    </location>
</feature>
<dbReference type="FunFam" id="1.10.730.10:FF:000002">
    <property type="entry name" value="Leucine--tRNA ligase"/>
    <property type="match status" value="1"/>
</dbReference>
<dbReference type="EC" id="6.1.1.4" evidence="3"/>
<comment type="catalytic activity">
    <reaction evidence="10">
        <text>tRNA(Leu) + L-leucine + ATP = L-leucyl-tRNA(Leu) + AMP + diphosphate</text>
        <dbReference type="Rhea" id="RHEA:11688"/>
        <dbReference type="Rhea" id="RHEA-COMP:9613"/>
        <dbReference type="Rhea" id="RHEA-COMP:9622"/>
        <dbReference type="ChEBI" id="CHEBI:30616"/>
        <dbReference type="ChEBI" id="CHEBI:33019"/>
        <dbReference type="ChEBI" id="CHEBI:57427"/>
        <dbReference type="ChEBI" id="CHEBI:78442"/>
        <dbReference type="ChEBI" id="CHEBI:78494"/>
        <dbReference type="ChEBI" id="CHEBI:456215"/>
        <dbReference type="EC" id="6.1.1.4"/>
    </reaction>
</comment>
<reference evidence="16" key="1">
    <citation type="journal article" date="2020" name="Stud. Mycol.">
        <title>101 Dothideomycetes genomes: a test case for predicting lifestyles and emergence of pathogens.</title>
        <authorList>
            <person name="Haridas S."/>
            <person name="Albert R."/>
            <person name="Binder M."/>
            <person name="Bloem J."/>
            <person name="Labutti K."/>
            <person name="Salamov A."/>
            <person name="Andreopoulos B."/>
            <person name="Baker S."/>
            <person name="Barry K."/>
            <person name="Bills G."/>
            <person name="Bluhm B."/>
            <person name="Cannon C."/>
            <person name="Castanera R."/>
            <person name="Culley D."/>
            <person name="Daum C."/>
            <person name="Ezra D."/>
            <person name="Gonzalez J."/>
            <person name="Henrissat B."/>
            <person name="Kuo A."/>
            <person name="Liang C."/>
            <person name="Lipzen A."/>
            <person name="Lutzoni F."/>
            <person name="Magnuson J."/>
            <person name="Mondo S."/>
            <person name="Nolan M."/>
            <person name="Ohm R."/>
            <person name="Pangilinan J."/>
            <person name="Park H.-J."/>
            <person name="Ramirez L."/>
            <person name="Alfaro M."/>
            <person name="Sun H."/>
            <person name="Tritt A."/>
            <person name="Yoshinaga Y."/>
            <person name="Zwiers L.-H."/>
            <person name="Turgeon B."/>
            <person name="Goodwin S."/>
            <person name="Spatafora J."/>
            <person name="Crous P."/>
            <person name="Grigoriev I."/>
        </authorList>
    </citation>
    <scope>NUCLEOTIDE SEQUENCE</scope>
    <source>
        <strain evidence="16">CBS 121410</strain>
    </source>
</reference>
<evidence type="ECO:0000256" key="2">
    <source>
        <dbReference type="ARBA" id="ARBA00005594"/>
    </source>
</evidence>
<dbReference type="Proteomes" id="UP000799776">
    <property type="component" value="Unassembled WGS sequence"/>
</dbReference>
<keyword evidence="6 11" id="KW-0067">ATP-binding</keyword>
<evidence type="ECO:0000256" key="5">
    <source>
        <dbReference type="ARBA" id="ARBA00022741"/>
    </source>
</evidence>
<dbReference type="InterPro" id="IPR014729">
    <property type="entry name" value="Rossmann-like_a/b/a_fold"/>
</dbReference>
<keyword evidence="8 11" id="KW-0030">Aminoacyl-tRNA synthetase</keyword>
<dbReference type="SUPFAM" id="SSF47323">
    <property type="entry name" value="Anticodon-binding domain of a subclass of class I aminoacyl-tRNA synthetases"/>
    <property type="match status" value="1"/>
</dbReference>
<dbReference type="Gene3D" id="3.40.50.620">
    <property type="entry name" value="HUPs"/>
    <property type="match status" value="2"/>
</dbReference>
<dbReference type="InterPro" id="IPR001412">
    <property type="entry name" value="aa-tRNA-synth_I_CS"/>
</dbReference>
<proteinExistence type="inferred from homology"/>
<evidence type="ECO:0000313" key="16">
    <source>
        <dbReference type="EMBL" id="KAF2084382.1"/>
    </source>
</evidence>
<sequence length="954" mass="105975">MKRLGLQAAGFGWSTRPLVRARACNVARRVASSKRESTRDNDILDYAALDAKWRARWAELDSQPKKLTGESSASKEKAYVLPMFPYPSGTLHLGHLRVYTISDVLARFKRLQGYEVIHPMGWDAFGLPAENAAIERGIDPAEWTTSNIAKMKEQLSVMNGHWDWSRELTTCDPSFYKHTQRIFLLLHERGLAYQDESLVNFDPVDKTVLANEQVDANGFSWRSGAKVEKIRLRQWFLRITAFKEALLKDLEVLANNERWPERVISMQKNWLGKSEGSKFRFHIDSAIPEKSFAPVEVFTTRADTLFGVQYVALSLNHEIVQDMATKNPELQAFIDAAPGLRLDSKVGFLLPGITATNPVAAFGGVTTKVQEPLPVYAAPYVLDDYGSGAVMGVPAHDARDHAFWRENQGSKPILSVVAPADDQAFVHKGVLTMASGPLCGLASNEASQKIVDMLQQDGEYAEIVDNWRLRDWLISRQRYWGTPIPIVHCDSCGAVPVPESDLPIALPKLKAGQLKGKGGNPLEDIPEWVNTTCPKCKSPAKRETDTMDTFMDSSWYFFRFADPQNDAAPVSAAAADASLPVDVYVGGVEHAILHLLYARFISKFLATTPLWPSGGGPDNKGEPFKKLLTQGMVHGKTYSDPATGRFLKPEEVDLSNPSSPKIIQTGEKPNISFEKMSKSKYNGVDPARCIELNGADTTRAHMLFQAPVSEVLEWDEERIVGMKRWLGRVLRVMSAARAHFDSPPQNLSWHVEEEVEKRSEAADLYLSMHQTIKSVTTSLDSTYSLNTIISDLIKLTNVLNDIGVCPKKDKTLTLNSSFPFTVYAAASHLCSLLAPIAPAVAEESHSILNGNQSDKTQKVIDKLSSRSQTCAVQVNGKLKFAVQIPVPDTNLLEKERLTDLTNWAVEQVIATEQGRKWFGEGGNLSLKDDVKKIIVVKGGQTINFVQPKRMKESQ</sequence>
<dbReference type="PROSITE" id="PS00178">
    <property type="entry name" value="AA_TRNA_LIGASE_I"/>
    <property type="match status" value="1"/>
</dbReference>
<dbReference type="FunFam" id="3.40.50.620:FF:000100">
    <property type="entry name" value="probable leucine--tRNA ligase, mitochondrial"/>
    <property type="match status" value="1"/>
</dbReference>
<dbReference type="OrthoDB" id="15954at2759"/>
<feature type="domain" description="Methionyl/Valyl/Leucyl/Isoleucyl-tRNA synthetase anticodon-binding" evidence="13">
    <location>
        <begin position="768"/>
        <end position="885"/>
    </location>
</feature>
<feature type="domain" description="Leucyl-tRNA synthetase editing" evidence="15">
    <location>
        <begin position="268"/>
        <end position="454"/>
    </location>
</feature>
<keyword evidence="7 11" id="KW-0648">Protein biosynthesis</keyword>
<dbReference type="PANTHER" id="PTHR43740:SF2">
    <property type="entry name" value="LEUCINE--TRNA LIGASE, MITOCHONDRIAL"/>
    <property type="match status" value="1"/>
</dbReference>
<dbReference type="PRINTS" id="PR00985">
    <property type="entry name" value="TRNASYNTHLEU"/>
</dbReference>